<proteinExistence type="predicted"/>
<evidence type="ECO:0000313" key="2">
    <source>
        <dbReference type="EMBL" id="GGX51118.1"/>
    </source>
</evidence>
<dbReference type="Gene3D" id="1.20.120.20">
    <property type="entry name" value="Apolipoprotein"/>
    <property type="match status" value="1"/>
</dbReference>
<dbReference type="Proteomes" id="UP000626148">
    <property type="component" value="Unassembled WGS sequence"/>
</dbReference>
<dbReference type="AlphaFoldDB" id="A0A918K7I4"/>
<dbReference type="SUPFAM" id="SSF58113">
    <property type="entry name" value="Apolipoprotein A-I"/>
    <property type="match status" value="1"/>
</dbReference>
<evidence type="ECO:0000256" key="1">
    <source>
        <dbReference type="SAM" id="Coils"/>
    </source>
</evidence>
<evidence type="ECO:0000313" key="3">
    <source>
        <dbReference type="Proteomes" id="UP000626148"/>
    </source>
</evidence>
<reference evidence="2" key="2">
    <citation type="submission" date="2020-09" db="EMBL/GenBank/DDBJ databases">
        <authorList>
            <person name="Sun Q."/>
            <person name="Kim S."/>
        </authorList>
    </citation>
    <scope>NUCLEOTIDE SEQUENCE</scope>
    <source>
        <strain evidence="2">KCTC 22169</strain>
    </source>
</reference>
<sequence>MACSPTTPRDVTHAYWQAMIEDDAETVTRLSTLVSTAAYDGYDQSWQGVDFSLGRIVIDQQAATVDVVLSGLSDANGAERTVTTHLVQTDDRWRVDYYATYDAFNDRPIVDRVMGTLSGLSDRLSSEWSRHSSQAAREMEQLARELRQRADEMNRKLEPELERYAQALQNAIEQLVASLREALENTPSASPADKRNLNQTIYYLEQQQNRLEQPDLQGVAESSQALTESRIALAELGSEFSDYQNQWQQLFDEMRETIQSMLSSTE</sequence>
<accession>A0A918K7I4</accession>
<name>A0A918K7I4_9GAMM</name>
<reference evidence="2" key="1">
    <citation type="journal article" date="2014" name="Int. J. Syst. Evol. Microbiol.">
        <title>Complete genome sequence of Corynebacterium casei LMG S-19264T (=DSM 44701T), isolated from a smear-ripened cheese.</title>
        <authorList>
            <consortium name="US DOE Joint Genome Institute (JGI-PGF)"/>
            <person name="Walter F."/>
            <person name="Albersmeier A."/>
            <person name="Kalinowski J."/>
            <person name="Ruckert C."/>
        </authorList>
    </citation>
    <scope>NUCLEOTIDE SEQUENCE</scope>
    <source>
        <strain evidence="2">KCTC 22169</strain>
    </source>
</reference>
<keyword evidence="3" id="KW-1185">Reference proteome</keyword>
<keyword evidence="1" id="KW-0175">Coiled coil</keyword>
<organism evidence="2 3">
    <name type="scientific">Saccharospirillum salsuginis</name>
    <dbReference type="NCBI Taxonomy" id="418750"/>
    <lineage>
        <taxon>Bacteria</taxon>
        <taxon>Pseudomonadati</taxon>
        <taxon>Pseudomonadota</taxon>
        <taxon>Gammaproteobacteria</taxon>
        <taxon>Oceanospirillales</taxon>
        <taxon>Saccharospirillaceae</taxon>
        <taxon>Saccharospirillum</taxon>
    </lineage>
</organism>
<gene>
    <name evidence="2" type="ORF">GCM10007392_17950</name>
</gene>
<dbReference type="EMBL" id="BMXR01000004">
    <property type="protein sequence ID" value="GGX51118.1"/>
    <property type="molecule type" value="Genomic_DNA"/>
</dbReference>
<feature type="coiled-coil region" evidence="1">
    <location>
        <begin position="132"/>
        <end position="185"/>
    </location>
</feature>
<protein>
    <submittedName>
        <fullName evidence="2">Uncharacterized protein</fullName>
    </submittedName>
</protein>
<comment type="caution">
    <text evidence="2">The sequence shown here is derived from an EMBL/GenBank/DDBJ whole genome shotgun (WGS) entry which is preliminary data.</text>
</comment>